<evidence type="ECO:0000313" key="2">
    <source>
        <dbReference type="EMBL" id="KNC52182.1"/>
    </source>
</evidence>
<protein>
    <submittedName>
        <fullName evidence="2">Uncharacterized protein</fullName>
    </submittedName>
</protein>
<feature type="compositionally biased region" description="Low complexity" evidence="1">
    <location>
        <begin position="199"/>
        <end position="212"/>
    </location>
</feature>
<accession>A0A0L0DIQ7</accession>
<sequence length="227" mass="24822">MSDHGVPAVPDHVEHLRAELAVAELRAKFEADLTTKVECEGVVPRPETAVRRTRANSLLPSRHKIHRDELEQKQAELEARLDELNDGKIHRQQEVRSARAGSVLEEAKLADAVEMVHAQLEAFRRQTSQSPATPVTDRIRSGVPTGRRRSISSPSKPIGRRNITPVSANVMDKIKLANAEESVASATEDFRKQLEAAKRAQAAAEAERAAGAGSSGDGYEDADEDEL</sequence>
<gene>
    <name evidence="2" type="ORF">AMSG_01008</name>
</gene>
<dbReference type="Proteomes" id="UP000054408">
    <property type="component" value="Unassembled WGS sequence"/>
</dbReference>
<evidence type="ECO:0000256" key="1">
    <source>
        <dbReference type="SAM" id="MobiDB-lite"/>
    </source>
</evidence>
<evidence type="ECO:0000313" key="3">
    <source>
        <dbReference type="Proteomes" id="UP000054408"/>
    </source>
</evidence>
<keyword evidence="3" id="KW-1185">Reference proteome</keyword>
<proteinExistence type="predicted"/>
<reference evidence="2 3" key="1">
    <citation type="submission" date="2010-05" db="EMBL/GenBank/DDBJ databases">
        <title>The Genome Sequence of Thecamonas trahens ATCC 50062.</title>
        <authorList>
            <consortium name="The Broad Institute Genome Sequencing Platform"/>
            <person name="Russ C."/>
            <person name="Cuomo C."/>
            <person name="Shea T."/>
            <person name="Young S.K."/>
            <person name="Zeng Q."/>
            <person name="Koehrsen M."/>
            <person name="Haas B."/>
            <person name="Borodovsky M."/>
            <person name="Guigo R."/>
            <person name="Alvarado L."/>
            <person name="Berlin A."/>
            <person name="Bochicchio J."/>
            <person name="Borenstein D."/>
            <person name="Chapman S."/>
            <person name="Chen Z."/>
            <person name="Freedman E."/>
            <person name="Gellesch M."/>
            <person name="Goldberg J."/>
            <person name="Griggs A."/>
            <person name="Gujja S."/>
            <person name="Heilman E."/>
            <person name="Heiman D."/>
            <person name="Hepburn T."/>
            <person name="Howarth C."/>
            <person name="Jen D."/>
            <person name="Larson L."/>
            <person name="Mehta T."/>
            <person name="Park D."/>
            <person name="Pearson M."/>
            <person name="Roberts A."/>
            <person name="Saif S."/>
            <person name="Shenoy N."/>
            <person name="Sisk P."/>
            <person name="Stolte C."/>
            <person name="Sykes S."/>
            <person name="Thomson T."/>
            <person name="Walk T."/>
            <person name="White J."/>
            <person name="Yandava C."/>
            <person name="Burger G."/>
            <person name="Gray M.W."/>
            <person name="Holland P.W.H."/>
            <person name="King N."/>
            <person name="Lang F.B.F."/>
            <person name="Roger A.J."/>
            <person name="Ruiz-Trillo I."/>
            <person name="Lander E."/>
            <person name="Nusbaum C."/>
        </authorList>
    </citation>
    <scope>NUCLEOTIDE SEQUENCE [LARGE SCALE GENOMIC DNA]</scope>
    <source>
        <strain evidence="2 3">ATCC 50062</strain>
    </source>
</reference>
<name>A0A0L0DIQ7_THETB</name>
<dbReference type="GeneID" id="25560782"/>
<feature type="compositionally biased region" description="Low complexity" evidence="1">
    <location>
        <begin position="151"/>
        <end position="161"/>
    </location>
</feature>
<dbReference type="AlphaFoldDB" id="A0A0L0DIQ7"/>
<feature type="compositionally biased region" description="Acidic residues" evidence="1">
    <location>
        <begin position="218"/>
        <end position="227"/>
    </location>
</feature>
<feature type="region of interest" description="Disordered" evidence="1">
    <location>
        <begin position="124"/>
        <end position="164"/>
    </location>
</feature>
<dbReference type="RefSeq" id="XP_013762185.1">
    <property type="nucleotide sequence ID" value="XM_013906731.1"/>
</dbReference>
<organism evidence="2 3">
    <name type="scientific">Thecamonas trahens ATCC 50062</name>
    <dbReference type="NCBI Taxonomy" id="461836"/>
    <lineage>
        <taxon>Eukaryota</taxon>
        <taxon>Apusozoa</taxon>
        <taxon>Apusomonadida</taxon>
        <taxon>Apusomonadidae</taxon>
        <taxon>Thecamonas</taxon>
    </lineage>
</organism>
<feature type="region of interest" description="Disordered" evidence="1">
    <location>
        <begin position="194"/>
        <end position="227"/>
    </location>
</feature>
<dbReference type="EMBL" id="GL349436">
    <property type="protein sequence ID" value="KNC52182.1"/>
    <property type="molecule type" value="Genomic_DNA"/>
</dbReference>